<dbReference type="STRING" id="448385.sce2990"/>
<dbReference type="Gene3D" id="3.40.50.10810">
    <property type="entry name" value="Tandem AAA-ATPase domain"/>
    <property type="match status" value="1"/>
</dbReference>
<proteinExistence type="predicted"/>
<sequence length="1141" mass="125325">MTVLHPAGFAKRSRSPDPSRRIIAAPVSRAHDVPPPISDALSTLSDRGLRRLLGARTFLRGLEYFRRRVVEDISINETMASGTVRAADSEPYPVKVELSPDGIQSQCSCPAFQKAGQHCKHVAALLISIRDQARGAQPRREPPIPALVPQTAHAGGDALKRVRRRDRRGRLAITPAAPVPTVVGTHGPPGSPVALAAPILDATAKQTGIGAWLPPEGVTGARRVEFRLHVRQGALTVTVLDAEARVPVLPSAALAWQALYPTPDRDALRLLARFESGNPRHPAVDIRGEDVAELLPLLEGQRVLLEPALMQLRFGDDSLRPRFDLETVGGDTIIVKTSFERGNDKRRFSLLQGGWFEGWPGWHIDTQEGLARRIDKRVSPAAMRRLLRSPTIGEPMSELARIIMQGLPKIALEVGAELPDLNQIAEVVDLVPTFRMRAGGSLIEARVTLTAAYGDAEVAVRADGMSPPVLVQPPEEGMKRARCIRVDIAAQQEAASRLLALGLKPDETGQGFIANGDQALTFWTEGLAELPDDWDLFVPEDLVDTQVRGRPIGVFAKVTSGMDWLNVKLSFESEGIGVDRDELRRCLAEGKRYVRLEDGSFAAFDPDAVRAMLDREVELMMAAGKNGRLPLAQAGRVHELLQHASGSSVTASARELFQKLSNIDEIGSTKRPRNLKATLRPYQEAGLSWLKFIHDIGSGGVLADDMGLGKTVQTLALLLAVKQEEKHMRALIVAPTSVVTNWERELARFAPSLSVALWHGADRKDQIDEVKAAEVVITSYALLRRDEDFLAQLDLSYAILDEAQHIKNPMSATAAAAKRLRAKRRLALTGTPIENRLSEIWSIFDFVSPGLLGSLDKFEARFSRPIEAGDYKTAQRLRAAIHPFILRRTKQEVAKDLPEKIEMDQICDLTGEQRALYLQVAREVRAQVLGEVERVGLAKSQLQILAGLTRLRQAACDPRLLGLPREFGDDDSGKLVAVRELIANAVEGGHKVLVFSQFVMMLRLIEKAMKEDGVAYEYLDGSTKDRAERVERFQNDPSVPVFLISLKAGGTGLNLTAADTVIHFDPWWNPAVEQQATDRAHRIGQTKVVTAYRLIAEGTIEEKILLLKDKKRQLVASVLSEDAGGAKKLTKADLEELFAVD</sequence>
<protein>
    <recommendedName>
        <fullName evidence="8">Helicase</fullName>
    </recommendedName>
</protein>
<dbReference type="InterPro" id="IPR001650">
    <property type="entry name" value="Helicase_C-like"/>
</dbReference>
<dbReference type="PANTHER" id="PTHR45629">
    <property type="entry name" value="SNF2/RAD54 FAMILY MEMBER"/>
    <property type="match status" value="1"/>
</dbReference>
<dbReference type="SUPFAM" id="SSF52540">
    <property type="entry name" value="P-loop containing nucleoside triphosphate hydrolases"/>
    <property type="match status" value="2"/>
</dbReference>
<dbReference type="CDD" id="cd18012">
    <property type="entry name" value="DEXQc_arch_SWI2_SNF2"/>
    <property type="match status" value="1"/>
</dbReference>
<dbReference type="Pfam" id="PF00176">
    <property type="entry name" value="SNF2-rel_dom"/>
    <property type="match status" value="1"/>
</dbReference>
<dbReference type="CDD" id="cd18793">
    <property type="entry name" value="SF2_C_SNF"/>
    <property type="match status" value="1"/>
</dbReference>
<evidence type="ECO:0000256" key="1">
    <source>
        <dbReference type="ARBA" id="ARBA00022801"/>
    </source>
</evidence>
<dbReference type="PROSITE" id="PS50966">
    <property type="entry name" value="ZF_SWIM"/>
    <property type="match status" value="1"/>
</dbReference>
<feature type="domain" description="Helicase ATP-binding" evidence="4">
    <location>
        <begin position="691"/>
        <end position="850"/>
    </location>
</feature>
<dbReference type="Gene3D" id="3.40.50.300">
    <property type="entry name" value="P-loop containing nucleotide triphosphate hydrolases"/>
    <property type="match status" value="1"/>
</dbReference>
<keyword evidence="2" id="KW-0863">Zinc-finger</keyword>
<organism evidence="6 7">
    <name type="scientific">Sorangium cellulosum (strain So ce56)</name>
    <name type="common">Polyangium cellulosum (strain So ce56)</name>
    <dbReference type="NCBI Taxonomy" id="448385"/>
    <lineage>
        <taxon>Bacteria</taxon>
        <taxon>Pseudomonadati</taxon>
        <taxon>Myxococcota</taxon>
        <taxon>Polyangia</taxon>
        <taxon>Polyangiales</taxon>
        <taxon>Polyangiaceae</taxon>
        <taxon>Sorangium</taxon>
    </lineage>
</organism>
<evidence type="ECO:0000256" key="2">
    <source>
        <dbReference type="PROSITE-ProRule" id="PRU00325"/>
    </source>
</evidence>
<dbReference type="GO" id="GO:0008270">
    <property type="term" value="F:zinc ion binding"/>
    <property type="evidence" value="ECO:0007669"/>
    <property type="project" value="UniProtKB-KW"/>
</dbReference>
<evidence type="ECO:0000259" key="3">
    <source>
        <dbReference type="PROSITE" id="PS50966"/>
    </source>
</evidence>
<dbReference type="Pfam" id="PF04434">
    <property type="entry name" value="SWIM"/>
    <property type="match status" value="1"/>
</dbReference>
<dbReference type="AlphaFoldDB" id="A9GFG7"/>
<evidence type="ECO:0000259" key="4">
    <source>
        <dbReference type="PROSITE" id="PS51192"/>
    </source>
</evidence>
<keyword evidence="2" id="KW-0862">Zinc</keyword>
<dbReference type="InterPro" id="IPR027417">
    <property type="entry name" value="P-loop_NTPase"/>
</dbReference>
<reference evidence="6 7" key="1">
    <citation type="journal article" date="2007" name="Nat. Biotechnol.">
        <title>Complete genome sequence of the myxobacterium Sorangium cellulosum.</title>
        <authorList>
            <person name="Schneiker S."/>
            <person name="Perlova O."/>
            <person name="Kaiser O."/>
            <person name="Gerth K."/>
            <person name="Alici A."/>
            <person name="Altmeyer M.O."/>
            <person name="Bartels D."/>
            <person name="Bekel T."/>
            <person name="Beyer S."/>
            <person name="Bode E."/>
            <person name="Bode H.B."/>
            <person name="Bolten C.J."/>
            <person name="Choudhuri J.V."/>
            <person name="Doss S."/>
            <person name="Elnakady Y.A."/>
            <person name="Frank B."/>
            <person name="Gaigalat L."/>
            <person name="Goesmann A."/>
            <person name="Groeger C."/>
            <person name="Gross F."/>
            <person name="Jelsbak L."/>
            <person name="Jelsbak L."/>
            <person name="Kalinowski J."/>
            <person name="Kegler C."/>
            <person name="Knauber T."/>
            <person name="Konietzny S."/>
            <person name="Kopp M."/>
            <person name="Krause L."/>
            <person name="Krug D."/>
            <person name="Linke B."/>
            <person name="Mahmud T."/>
            <person name="Martinez-Arias R."/>
            <person name="McHardy A.C."/>
            <person name="Merai M."/>
            <person name="Meyer F."/>
            <person name="Mormann S."/>
            <person name="Munoz-Dorado J."/>
            <person name="Perez J."/>
            <person name="Pradella S."/>
            <person name="Rachid S."/>
            <person name="Raddatz G."/>
            <person name="Rosenau F."/>
            <person name="Rueckert C."/>
            <person name="Sasse F."/>
            <person name="Scharfe M."/>
            <person name="Schuster S.C."/>
            <person name="Suen G."/>
            <person name="Treuner-Lange A."/>
            <person name="Velicer G.J."/>
            <person name="Vorholter F.-J."/>
            <person name="Weissman K.J."/>
            <person name="Welch R.D."/>
            <person name="Wenzel S.C."/>
            <person name="Whitworth D.E."/>
            <person name="Wilhelm S."/>
            <person name="Wittmann C."/>
            <person name="Bloecker H."/>
            <person name="Puehler A."/>
            <person name="Mueller R."/>
        </authorList>
    </citation>
    <scope>NUCLEOTIDE SEQUENCE [LARGE SCALE GENOMIC DNA]</scope>
    <source>
        <strain evidence="7">So ce56</strain>
    </source>
</reference>
<evidence type="ECO:0000259" key="5">
    <source>
        <dbReference type="PROSITE" id="PS51194"/>
    </source>
</evidence>
<accession>A9GFG7</accession>
<keyword evidence="1" id="KW-0378">Hydrolase</keyword>
<dbReference type="PROSITE" id="PS51192">
    <property type="entry name" value="HELICASE_ATP_BIND_1"/>
    <property type="match status" value="1"/>
</dbReference>
<dbReference type="InterPro" id="IPR050496">
    <property type="entry name" value="SNF2_RAD54_helicase_repair"/>
</dbReference>
<dbReference type="KEGG" id="scl:sce2990"/>
<dbReference type="GO" id="GO:0005524">
    <property type="term" value="F:ATP binding"/>
    <property type="evidence" value="ECO:0007669"/>
    <property type="project" value="InterPro"/>
</dbReference>
<dbReference type="HOGENOM" id="CLU_000315_21_0_7"/>
<dbReference type="InterPro" id="IPR038718">
    <property type="entry name" value="SNF2-like_sf"/>
</dbReference>
<evidence type="ECO:0008006" key="8">
    <source>
        <dbReference type="Google" id="ProtNLM"/>
    </source>
</evidence>
<dbReference type="InterPro" id="IPR049730">
    <property type="entry name" value="SNF2/RAD54-like_C"/>
</dbReference>
<dbReference type="GO" id="GO:0015616">
    <property type="term" value="F:DNA translocase activity"/>
    <property type="evidence" value="ECO:0007669"/>
    <property type="project" value="TreeGrafter"/>
</dbReference>
<dbReference type="Pfam" id="PF08455">
    <property type="entry name" value="SNF2_assoc"/>
    <property type="match status" value="1"/>
</dbReference>
<keyword evidence="2" id="KW-0479">Metal-binding</keyword>
<dbReference type="InterPro" id="IPR007527">
    <property type="entry name" value="Znf_SWIM"/>
</dbReference>
<dbReference type="GO" id="GO:0016787">
    <property type="term" value="F:hydrolase activity"/>
    <property type="evidence" value="ECO:0007669"/>
    <property type="project" value="UniProtKB-KW"/>
</dbReference>
<gene>
    <name evidence="6" type="ordered locus">sce2990</name>
</gene>
<evidence type="ECO:0000313" key="7">
    <source>
        <dbReference type="Proteomes" id="UP000002139"/>
    </source>
</evidence>
<evidence type="ECO:0000313" key="6">
    <source>
        <dbReference type="EMBL" id="CAN93149.1"/>
    </source>
</evidence>
<dbReference type="InterPro" id="IPR000330">
    <property type="entry name" value="SNF2_N"/>
</dbReference>
<dbReference type="Proteomes" id="UP000002139">
    <property type="component" value="Chromosome"/>
</dbReference>
<dbReference type="PANTHER" id="PTHR45629:SF7">
    <property type="entry name" value="DNA EXCISION REPAIR PROTEIN ERCC-6-RELATED"/>
    <property type="match status" value="1"/>
</dbReference>
<feature type="domain" description="SWIM-type" evidence="3">
    <location>
        <begin position="92"/>
        <end position="130"/>
    </location>
</feature>
<keyword evidence="7" id="KW-1185">Reference proteome</keyword>
<dbReference type="BioCyc" id="SCEL448385:SCE_RS15350-MONOMER"/>
<name>A9GFG7_SORC5</name>
<dbReference type="SMART" id="SM00487">
    <property type="entry name" value="DEXDc"/>
    <property type="match status" value="1"/>
</dbReference>
<dbReference type="eggNOG" id="COG0553">
    <property type="taxonomic scope" value="Bacteria"/>
</dbReference>
<dbReference type="SMART" id="SM00490">
    <property type="entry name" value="HELICc"/>
    <property type="match status" value="1"/>
</dbReference>
<dbReference type="eggNOG" id="COG4715">
    <property type="taxonomic scope" value="Bacteria"/>
</dbReference>
<dbReference type="InterPro" id="IPR013663">
    <property type="entry name" value="Helicase_SWF/SNF/SWI_bac"/>
</dbReference>
<dbReference type="PROSITE" id="PS51194">
    <property type="entry name" value="HELICASE_CTER"/>
    <property type="match status" value="1"/>
</dbReference>
<dbReference type="EMBL" id="AM746676">
    <property type="protein sequence ID" value="CAN93149.1"/>
    <property type="molecule type" value="Genomic_DNA"/>
</dbReference>
<dbReference type="InterPro" id="IPR014001">
    <property type="entry name" value="Helicase_ATP-bd"/>
</dbReference>
<feature type="domain" description="Helicase C-terminal" evidence="5">
    <location>
        <begin position="977"/>
        <end position="1135"/>
    </location>
</feature>
<dbReference type="Pfam" id="PF00271">
    <property type="entry name" value="Helicase_C"/>
    <property type="match status" value="1"/>
</dbReference>